<dbReference type="InterPro" id="IPR000413">
    <property type="entry name" value="Integrin_alpha"/>
</dbReference>
<dbReference type="PANTHER" id="PTHR23220">
    <property type="entry name" value="INTEGRIN ALPHA"/>
    <property type="match status" value="1"/>
</dbReference>
<comment type="caution">
    <text evidence="4">The sequence shown here is derived from an EMBL/GenBank/DDBJ whole genome shotgun (WGS) entry which is preliminary data.</text>
</comment>
<dbReference type="PRINTS" id="PR01185">
    <property type="entry name" value="INTEGRINA"/>
</dbReference>
<evidence type="ECO:0000313" key="5">
    <source>
        <dbReference type="Proteomes" id="UP000605733"/>
    </source>
</evidence>
<organism evidence="4 5">
    <name type="scientific">Christiangramia forsetii</name>
    <dbReference type="NCBI Taxonomy" id="411153"/>
    <lineage>
        <taxon>Bacteria</taxon>
        <taxon>Pseudomonadati</taxon>
        <taxon>Bacteroidota</taxon>
        <taxon>Flavobacteriia</taxon>
        <taxon>Flavobacteriales</taxon>
        <taxon>Flavobacteriaceae</taxon>
        <taxon>Christiangramia</taxon>
    </lineage>
</organism>
<dbReference type="SMART" id="SM00191">
    <property type="entry name" value="Int_alpha"/>
    <property type="match status" value="6"/>
</dbReference>
<dbReference type="InterPro" id="IPR013517">
    <property type="entry name" value="FG-GAP"/>
</dbReference>
<evidence type="ECO:0000256" key="1">
    <source>
        <dbReference type="ARBA" id="ARBA00022729"/>
    </source>
</evidence>
<protein>
    <submittedName>
        <fullName evidence="4">Uncharacterized protein</fullName>
    </submittedName>
</protein>
<keyword evidence="2" id="KW-0677">Repeat</keyword>
<dbReference type="SUPFAM" id="SSF69318">
    <property type="entry name" value="Integrin alpha N-terminal domain"/>
    <property type="match status" value="2"/>
</dbReference>
<dbReference type="Gene3D" id="2.130.10.130">
    <property type="entry name" value="Integrin alpha, N-terminal"/>
    <property type="match status" value="2"/>
</dbReference>
<keyword evidence="5" id="KW-1185">Reference proteome</keyword>
<accession>A0ABQ1WAD0</accession>
<name>A0ABQ1WAD0_9FLAO</name>
<dbReference type="Proteomes" id="UP000605733">
    <property type="component" value="Unassembled WGS sequence"/>
</dbReference>
<reference evidence="5" key="1">
    <citation type="journal article" date="2019" name="Int. J. Syst. Evol. Microbiol.">
        <title>The Global Catalogue of Microorganisms (GCM) 10K type strain sequencing project: providing services to taxonomists for standard genome sequencing and annotation.</title>
        <authorList>
            <consortium name="The Broad Institute Genomics Platform"/>
            <consortium name="The Broad Institute Genome Sequencing Center for Infectious Disease"/>
            <person name="Wu L."/>
            <person name="Ma J."/>
        </authorList>
    </citation>
    <scope>NUCLEOTIDE SEQUENCE [LARGE SCALE GENOMIC DNA]</scope>
    <source>
        <strain evidence="5">CGMCC 1.15422</strain>
    </source>
</reference>
<evidence type="ECO:0000256" key="3">
    <source>
        <dbReference type="ARBA" id="ARBA00023180"/>
    </source>
</evidence>
<dbReference type="InterPro" id="IPR013519">
    <property type="entry name" value="Int_alpha_beta-p"/>
</dbReference>
<dbReference type="Pfam" id="PF01839">
    <property type="entry name" value="FG-GAP"/>
    <property type="match status" value="2"/>
</dbReference>
<dbReference type="Pfam" id="PF14312">
    <property type="entry name" value="FG-GAP_2"/>
    <property type="match status" value="1"/>
</dbReference>
<dbReference type="PANTHER" id="PTHR23220:SF122">
    <property type="entry name" value="INTEGRIN ALPHA-PS1"/>
    <property type="match status" value="1"/>
</dbReference>
<sequence length="887" mass="98071">MGKFRIKIFFVFILFFKTFHSFSQNYEIGCFTKINKQQGNFDQQLDSGDQFGYSVDNIGDLNNDGISDIIVGAFTDDDGGANRGAVYVLFLKADDTVLKSQKISSTTGGFTGDLDDNDVFGASVSYLGDMNNDGLVEVAVGAEYDGDGGYWHGAVWILSLNTDGTVKAHSKISDFEGDFTGQFNGDVVFGTDIGNIGDLNNDGIEDIIVSARRDYDGNPGAGAIWVLFLNSDFTVNSYSKISETEGNFNVDLDSEDFFGGSIAILKDLDGDGIKEIAVGSYRDDDGGTDFGSVYILFLDSNGRVKKHKKISYTQGGGSFDLNNNAIFGKSIDGYSDIDSDGLIEILVGCARCINPETNTTTGAFYLIELNNDGTVSESFPFSYKVGGFEGELNSGDIFGISLSYLKKQDPLKVVVGASKDNEGAVWILNFDDQMEGLAINPTNSQCSGRNIGFILSGLEPNESYLLNFEHDNNSFIELEFSSDENGEYTLQNLEAGIYNNIEVRKDGCVFEFSEEFEISEEETLEPEFSVVSSDCTSLEGNSIHISNLPVNETFSIGYDYNGIPREMVQFSSDAIGEITISDVEPGEYSNFQIDYENCSNSFSIKLEVNPLGEIEPFFNFQLVSECSTADGAIEIRNLEEFENYLVSFMVDSEETIELELTSDSEGILLIENLKGAQYSNFYIEIANCNYYFDETLNLNFNGANYAVEIIQSPICSSDSEGIVKVTGFTPNSEFELFYFVNGSEKNLAIVSDLNGTITLEDLSEGEYEEVTLVADSCEILIENFTLNCSSDGDEKICYSYPKFFSPNSDGINDRWRVQITSPECNKQFNCYIFDRYGKLLTVLRGPDEEWDGNFNGVAMPSDDYWVKLDFPNESDFQPEVTHISLIR</sequence>
<keyword evidence="3" id="KW-0325">Glycoprotein</keyword>
<proteinExistence type="predicted"/>
<evidence type="ECO:0000256" key="2">
    <source>
        <dbReference type="ARBA" id="ARBA00022737"/>
    </source>
</evidence>
<evidence type="ECO:0000313" key="4">
    <source>
        <dbReference type="EMBL" id="GGG21182.1"/>
    </source>
</evidence>
<dbReference type="Pfam" id="PF13585">
    <property type="entry name" value="CHU_C"/>
    <property type="match status" value="1"/>
</dbReference>
<dbReference type="EMBL" id="BMIX01000001">
    <property type="protein sequence ID" value="GGG21182.1"/>
    <property type="molecule type" value="Genomic_DNA"/>
</dbReference>
<dbReference type="InterPro" id="IPR026341">
    <property type="entry name" value="T9SS_type_B"/>
</dbReference>
<dbReference type="InterPro" id="IPR028994">
    <property type="entry name" value="Integrin_alpha_N"/>
</dbReference>
<dbReference type="PROSITE" id="PS51470">
    <property type="entry name" value="FG_GAP"/>
    <property type="match status" value="2"/>
</dbReference>
<keyword evidence="1" id="KW-0732">Signal</keyword>
<dbReference type="NCBIfam" id="TIGR04131">
    <property type="entry name" value="Bac_Flav_CTERM"/>
    <property type="match status" value="1"/>
</dbReference>
<gene>
    <name evidence="4" type="ORF">GCM10011532_00250</name>
</gene>